<dbReference type="OrthoDB" id="3114335at2759"/>
<keyword evidence="9" id="KW-1185">Reference proteome</keyword>
<dbReference type="InterPro" id="IPR046341">
    <property type="entry name" value="SET_dom_sf"/>
</dbReference>
<evidence type="ECO:0000256" key="6">
    <source>
        <dbReference type="SAM" id="MobiDB-lite"/>
    </source>
</evidence>
<keyword evidence="5" id="KW-0949">S-adenosyl-L-methionine</keyword>
<evidence type="ECO:0000313" key="8">
    <source>
        <dbReference type="EMBL" id="KAF5338006.1"/>
    </source>
</evidence>
<dbReference type="SUPFAM" id="SSF82199">
    <property type="entry name" value="SET domain"/>
    <property type="match status" value="1"/>
</dbReference>
<dbReference type="GO" id="GO:0005634">
    <property type="term" value="C:nucleus"/>
    <property type="evidence" value="ECO:0007669"/>
    <property type="project" value="InterPro"/>
</dbReference>
<dbReference type="GO" id="GO:0042054">
    <property type="term" value="F:histone methyltransferase activity"/>
    <property type="evidence" value="ECO:0007669"/>
    <property type="project" value="InterPro"/>
</dbReference>
<keyword evidence="4" id="KW-0808">Transferase</keyword>
<dbReference type="Pfam" id="PF05033">
    <property type="entry name" value="Pre-SET"/>
    <property type="match status" value="1"/>
</dbReference>
<dbReference type="SMART" id="SM00468">
    <property type="entry name" value="PreSET"/>
    <property type="match status" value="1"/>
</dbReference>
<dbReference type="GO" id="GO:0032259">
    <property type="term" value="P:methylation"/>
    <property type="evidence" value="ECO:0007669"/>
    <property type="project" value="UniProtKB-KW"/>
</dbReference>
<dbReference type="PANTHER" id="PTHR46223">
    <property type="entry name" value="HISTONE-LYSINE N-METHYLTRANSFERASE SUV39H"/>
    <property type="match status" value="1"/>
</dbReference>
<dbReference type="PROSITE" id="PS50867">
    <property type="entry name" value="PRE_SET"/>
    <property type="match status" value="1"/>
</dbReference>
<organism evidence="8 9">
    <name type="scientific">Ephemerocybe angulata</name>
    <dbReference type="NCBI Taxonomy" id="980116"/>
    <lineage>
        <taxon>Eukaryota</taxon>
        <taxon>Fungi</taxon>
        <taxon>Dikarya</taxon>
        <taxon>Basidiomycota</taxon>
        <taxon>Agaricomycotina</taxon>
        <taxon>Agaricomycetes</taxon>
        <taxon>Agaricomycetidae</taxon>
        <taxon>Agaricales</taxon>
        <taxon>Agaricineae</taxon>
        <taxon>Psathyrellaceae</taxon>
        <taxon>Ephemerocybe</taxon>
    </lineage>
</organism>
<evidence type="ECO:0000256" key="4">
    <source>
        <dbReference type="ARBA" id="ARBA00022679"/>
    </source>
</evidence>
<dbReference type="EMBL" id="JAACJK010000020">
    <property type="protein sequence ID" value="KAF5338006.1"/>
    <property type="molecule type" value="Genomic_DNA"/>
</dbReference>
<name>A0A8H5FIG5_9AGAR</name>
<dbReference type="GO" id="GO:0008270">
    <property type="term" value="F:zinc ion binding"/>
    <property type="evidence" value="ECO:0007669"/>
    <property type="project" value="InterPro"/>
</dbReference>
<keyword evidence="3" id="KW-0489">Methyltransferase</keyword>
<sequence>MVHKILDSAKQPKVPTEDLTLIFGGRISSNGPFEPKKASEATFLSSLGHITFLNEIDKDEDTPPFYYSDEAYRALVVPGPDTEILEGCKCRGSCHPDHNDCSCNVAYTKDGRLLDGLDEQPIRECNLNCSCSMHCRNRVVQQGIKHNFSITKTIGKGYGVYCYEESIPKGTFVGVYAGEVMRWNDAADRIGAKDALTNPKGRYVFAINFPHLQTDGWVPEYVVDAYQVGNVIHKIFVALVGGCVTLKGGQQATKGRGSWIRTLGIENDLVPAHTAVGSSGSHVYASTHLCLIARLEFQQAGVLPTTLHFPALTHLALGDYAFYHPRKEYGVLMAAFAVGGLMPKLEALELLHYAGDPRPLLERFGKQLKFLSYPTHPDDEGFLSHPTPYGDEEEVDVPLDLLS</sequence>
<evidence type="ECO:0000256" key="1">
    <source>
        <dbReference type="ARBA" id="ARBA00004286"/>
    </source>
</evidence>
<comment type="subcellular location">
    <subcellularLocation>
        <location evidence="1">Chromosome</location>
    </subcellularLocation>
</comment>
<reference evidence="8 9" key="1">
    <citation type="journal article" date="2020" name="ISME J.">
        <title>Uncovering the hidden diversity of litter-decomposition mechanisms in mushroom-forming fungi.</title>
        <authorList>
            <person name="Floudas D."/>
            <person name="Bentzer J."/>
            <person name="Ahren D."/>
            <person name="Johansson T."/>
            <person name="Persson P."/>
            <person name="Tunlid A."/>
        </authorList>
    </citation>
    <scope>NUCLEOTIDE SEQUENCE [LARGE SCALE GENOMIC DNA]</scope>
    <source>
        <strain evidence="8 9">CBS 175.51</strain>
    </source>
</reference>
<dbReference type="GO" id="GO:0005694">
    <property type="term" value="C:chromosome"/>
    <property type="evidence" value="ECO:0007669"/>
    <property type="project" value="UniProtKB-SubCell"/>
</dbReference>
<dbReference type="Gene3D" id="2.170.270.10">
    <property type="entry name" value="SET domain"/>
    <property type="match status" value="1"/>
</dbReference>
<evidence type="ECO:0000256" key="5">
    <source>
        <dbReference type="ARBA" id="ARBA00022691"/>
    </source>
</evidence>
<dbReference type="InterPro" id="IPR050973">
    <property type="entry name" value="H3K9_Histone-Lys_N-MTase"/>
</dbReference>
<comment type="caution">
    <text evidence="8">The sequence shown here is derived from an EMBL/GenBank/DDBJ whole genome shotgun (WGS) entry which is preliminary data.</text>
</comment>
<evidence type="ECO:0000256" key="3">
    <source>
        <dbReference type="ARBA" id="ARBA00022603"/>
    </source>
</evidence>
<evidence type="ECO:0000256" key="2">
    <source>
        <dbReference type="ARBA" id="ARBA00022454"/>
    </source>
</evidence>
<dbReference type="Proteomes" id="UP000541558">
    <property type="component" value="Unassembled WGS sequence"/>
</dbReference>
<protein>
    <recommendedName>
        <fullName evidence="7">Pre-SET domain-containing protein</fullName>
    </recommendedName>
</protein>
<evidence type="ECO:0000259" key="7">
    <source>
        <dbReference type="PROSITE" id="PS50867"/>
    </source>
</evidence>
<feature type="region of interest" description="Disordered" evidence="6">
    <location>
        <begin position="379"/>
        <end position="403"/>
    </location>
</feature>
<keyword evidence="2" id="KW-0158">Chromosome</keyword>
<accession>A0A8H5FIG5</accession>
<dbReference type="InterPro" id="IPR007728">
    <property type="entry name" value="Pre-SET_dom"/>
</dbReference>
<feature type="domain" description="Pre-SET" evidence="7">
    <location>
        <begin position="86"/>
        <end position="143"/>
    </location>
</feature>
<proteinExistence type="predicted"/>
<dbReference type="PANTHER" id="PTHR46223:SF3">
    <property type="entry name" value="HISTONE-LYSINE N-METHYLTRANSFERASE SET-23"/>
    <property type="match status" value="1"/>
</dbReference>
<dbReference type="AlphaFoldDB" id="A0A8H5FIG5"/>
<evidence type="ECO:0000313" key="9">
    <source>
        <dbReference type="Proteomes" id="UP000541558"/>
    </source>
</evidence>
<gene>
    <name evidence="8" type="ORF">D9611_014974</name>
</gene>